<gene>
    <name evidence="1" type="ORF">AQPE_0386</name>
</gene>
<sequence>MKSLFGVGRFLHFISMSQSAKRYFKEGISSMLYSDTTTSGERKLTNSDLHARDRYDVALEIRKRTAIIRYLIIVPGNIHKQQHWKEMKNIWTIFVCLNLFLLLFLSCREPDHWVYMGSYGFSPNGDGVNELFIIPFDTTKVNQMTIIDSMSKKKMLDVYQYQKNWWNGRQNNTGKLVSEGLYNFYLEIDGTYTYYGYVYLKY</sequence>
<accession>A0A5K7S424</accession>
<keyword evidence="2" id="KW-1185">Reference proteome</keyword>
<proteinExistence type="predicted"/>
<protein>
    <submittedName>
        <fullName evidence="1">Uncharacterized protein</fullName>
    </submittedName>
</protein>
<dbReference type="KEGG" id="anf:AQPE_0386"/>
<reference evidence="1" key="1">
    <citation type="journal article" date="2020" name="Int. J. Syst. Evol. Microbiol.">
        <title>Aquipluma nitroreducens gen. nov. sp. nov., a novel facultatively anaerobic bacterium isolated from a freshwater lake.</title>
        <authorList>
            <person name="Watanabe M."/>
            <person name="Kojima H."/>
            <person name="Fukui M."/>
        </authorList>
    </citation>
    <scope>NUCLEOTIDE SEQUENCE</scope>
    <source>
        <strain evidence="1">MeG22</strain>
    </source>
</reference>
<evidence type="ECO:0000313" key="2">
    <source>
        <dbReference type="Proteomes" id="UP001193389"/>
    </source>
</evidence>
<organism evidence="1 2">
    <name type="scientific">Aquipluma nitroreducens</name>
    <dbReference type="NCBI Taxonomy" id="2010828"/>
    <lineage>
        <taxon>Bacteria</taxon>
        <taxon>Pseudomonadati</taxon>
        <taxon>Bacteroidota</taxon>
        <taxon>Bacteroidia</taxon>
        <taxon>Marinilabiliales</taxon>
        <taxon>Prolixibacteraceae</taxon>
        <taxon>Aquipluma</taxon>
    </lineage>
</organism>
<dbReference type="Pfam" id="PF13585">
    <property type="entry name" value="CHU_C"/>
    <property type="match status" value="1"/>
</dbReference>
<dbReference type="Proteomes" id="UP001193389">
    <property type="component" value="Chromosome"/>
</dbReference>
<dbReference type="RefSeq" id="WP_318349339.1">
    <property type="nucleotide sequence ID" value="NZ_AP018694.1"/>
</dbReference>
<name>A0A5K7S424_9BACT</name>
<dbReference type="AlphaFoldDB" id="A0A5K7S424"/>
<dbReference type="EMBL" id="AP018694">
    <property type="protein sequence ID" value="BBE16249.1"/>
    <property type="molecule type" value="Genomic_DNA"/>
</dbReference>
<evidence type="ECO:0000313" key="1">
    <source>
        <dbReference type="EMBL" id="BBE16249.1"/>
    </source>
</evidence>